<dbReference type="PANTHER" id="PTHR14859:SF15">
    <property type="entry name" value="ENDONUCLEASE_EXONUCLEASE_PHOSPHATASE DOMAIN-CONTAINING PROTEIN"/>
    <property type="match status" value="1"/>
</dbReference>
<reference evidence="3 4" key="1">
    <citation type="submission" date="2019-11" db="EMBL/GenBank/DDBJ databases">
        <title>Description of Pedobacter sp. LMG 31462T.</title>
        <authorList>
            <person name="Carlier A."/>
            <person name="Qi S."/>
            <person name="Vandamme P."/>
        </authorList>
    </citation>
    <scope>NUCLEOTIDE SEQUENCE [LARGE SCALE GENOMIC DNA]</scope>
    <source>
        <strain evidence="3 4">LMG 31462</strain>
    </source>
</reference>
<dbReference type="PANTHER" id="PTHR14859">
    <property type="entry name" value="CALCOFLUOR WHITE HYPERSENSITIVE PROTEIN PRECURSOR"/>
    <property type="match status" value="1"/>
</dbReference>
<dbReference type="Proteomes" id="UP000636110">
    <property type="component" value="Unassembled WGS sequence"/>
</dbReference>
<evidence type="ECO:0000259" key="2">
    <source>
        <dbReference type="Pfam" id="PF03372"/>
    </source>
</evidence>
<evidence type="ECO:0000313" key="4">
    <source>
        <dbReference type="Proteomes" id="UP000636110"/>
    </source>
</evidence>
<keyword evidence="4" id="KW-1185">Reference proteome</keyword>
<feature type="chain" id="PRO_5046618446" description="Endonuclease/exonuclease/phosphatase domain-containing protein" evidence="1">
    <location>
        <begin position="20"/>
        <end position="286"/>
    </location>
</feature>
<dbReference type="EMBL" id="WNXC01000006">
    <property type="protein sequence ID" value="MBB2150602.1"/>
    <property type="molecule type" value="Genomic_DNA"/>
</dbReference>
<dbReference type="RefSeq" id="WP_182959692.1">
    <property type="nucleotide sequence ID" value="NZ_WNXC01000006.1"/>
</dbReference>
<dbReference type="InterPro" id="IPR051916">
    <property type="entry name" value="GPI-anchor_lipid_remodeler"/>
</dbReference>
<protein>
    <recommendedName>
        <fullName evidence="2">Endonuclease/exonuclease/phosphatase domain-containing protein</fullName>
    </recommendedName>
</protein>
<dbReference type="InterPro" id="IPR005135">
    <property type="entry name" value="Endo/exonuclease/phosphatase"/>
</dbReference>
<dbReference type="Gene3D" id="3.60.10.10">
    <property type="entry name" value="Endonuclease/exonuclease/phosphatase"/>
    <property type="match status" value="1"/>
</dbReference>
<organism evidence="3 4">
    <name type="scientific">Pedobacter gandavensis</name>
    <dbReference type="NCBI Taxonomy" id="2679963"/>
    <lineage>
        <taxon>Bacteria</taxon>
        <taxon>Pseudomonadati</taxon>
        <taxon>Bacteroidota</taxon>
        <taxon>Sphingobacteriia</taxon>
        <taxon>Sphingobacteriales</taxon>
        <taxon>Sphingobacteriaceae</taxon>
        <taxon>Pedobacter</taxon>
    </lineage>
</organism>
<name>A0ABR6EZ90_9SPHI</name>
<accession>A0ABR6EZ90</accession>
<dbReference type="Pfam" id="PF03372">
    <property type="entry name" value="Exo_endo_phos"/>
    <property type="match status" value="1"/>
</dbReference>
<sequence>MKRIILFLFLLLTTTQLLKAQTALKIISYNVYNYFEAEADRKARFVTWAKSQEADVIAYQELVNITASELKSLGEAIGHPYTALAKETGYSVGISSKHPITEVKKVIAGMHHGFMTAKIEGLNFVVVHLSPFSHEKRREEVTTITDSLERWSISKKILIMGDLNSLAATDSMAYNRHDRLTPMLRSDSSSKISNANHGLLDYGIPAYFIQKGFLDTWTMKVKGFNFSYPTMVFGPVPDSAKERIDYIFVSPDLLKNATKPIIVKDAMTDQLSDHYPISILLVPPHS</sequence>
<dbReference type="InterPro" id="IPR036691">
    <property type="entry name" value="Endo/exonu/phosph_ase_sf"/>
</dbReference>
<feature type="domain" description="Endonuclease/exonuclease/phosphatase" evidence="2">
    <location>
        <begin position="27"/>
        <end position="274"/>
    </location>
</feature>
<keyword evidence="1" id="KW-0732">Signal</keyword>
<feature type="signal peptide" evidence="1">
    <location>
        <begin position="1"/>
        <end position="19"/>
    </location>
</feature>
<proteinExistence type="predicted"/>
<dbReference type="SUPFAM" id="SSF56219">
    <property type="entry name" value="DNase I-like"/>
    <property type="match status" value="1"/>
</dbReference>
<comment type="caution">
    <text evidence="3">The sequence shown here is derived from an EMBL/GenBank/DDBJ whole genome shotgun (WGS) entry which is preliminary data.</text>
</comment>
<evidence type="ECO:0000313" key="3">
    <source>
        <dbReference type="EMBL" id="MBB2150602.1"/>
    </source>
</evidence>
<gene>
    <name evidence="3" type="ORF">GM920_17015</name>
</gene>
<evidence type="ECO:0000256" key="1">
    <source>
        <dbReference type="SAM" id="SignalP"/>
    </source>
</evidence>